<proteinExistence type="predicted"/>
<evidence type="ECO:0000313" key="1">
    <source>
        <dbReference type="EMBL" id="MDV7134539.1"/>
    </source>
</evidence>
<dbReference type="RefSeq" id="WP_317713282.1">
    <property type="nucleotide sequence ID" value="NZ_JAWLUM010000002.1"/>
</dbReference>
<dbReference type="Proteomes" id="UP001185792">
    <property type="component" value="Unassembled WGS sequence"/>
</dbReference>
<evidence type="ECO:0000313" key="2">
    <source>
        <dbReference type="Proteomes" id="UP001185792"/>
    </source>
</evidence>
<protein>
    <submittedName>
        <fullName evidence="1">Uncharacterized protein</fullName>
    </submittedName>
</protein>
<gene>
    <name evidence="1" type="ORF">R4198_12605</name>
</gene>
<organism evidence="1 2">
    <name type="scientific">Williamsia marianensis</name>
    <dbReference type="NCBI Taxonomy" id="85044"/>
    <lineage>
        <taxon>Bacteria</taxon>
        <taxon>Bacillati</taxon>
        <taxon>Actinomycetota</taxon>
        <taxon>Actinomycetes</taxon>
        <taxon>Mycobacteriales</taxon>
        <taxon>Nocardiaceae</taxon>
        <taxon>Williamsia</taxon>
    </lineage>
</organism>
<name>A0ABU4ETI9_WILMA</name>
<sequence length="166" mass="17593">MSGDKVSLRIGTALILTGALAMMGCSPNEAPEDGQGAIRSEAEARLVVTENVRAMTPYDITITPQDATMTPCGDNFDVAIGEGPPWSVGASGNLDGPHEISEAIRRVDALAESGYRLQPKGPVPTLPEQRVYKDDRGYTIGISASELPDGIDFEVFSKSPCTIDKP</sequence>
<dbReference type="EMBL" id="JAWLUM010000002">
    <property type="protein sequence ID" value="MDV7134539.1"/>
    <property type="molecule type" value="Genomic_DNA"/>
</dbReference>
<comment type="caution">
    <text evidence="1">The sequence shown here is derived from an EMBL/GenBank/DDBJ whole genome shotgun (WGS) entry which is preliminary data.</text>
</comment>
<keyword evidence="2" id="KW-1185">Reference proteome</keyword>
<dbReference type="PROSITE" id="PS51257">
    <property type="entry name" value="PROKAR_LIPOPROTEIN"/>
    <property type="match status" value="1"/>
</dbReference>
<reference evidence="1 2" key="1">
    <citation type="submission" date="2023-10" db="EMBL/GenBank/DDBJ databases">
        <title>Development of a sustainable strategy for remediation of hydrocarbon-contaminated territories based on the waste exchange concept.</title>
        <authorList>
            <person name="Krivoruchko A."/>
        </authorList>
    </citation>
    <scope>NUCLEOTIDE SEQUENCE [LARGE SCALE GENOMIC DNA]</scope>
    <source>
        <strain evidence="1 2">IEGM 1236</strain>
    </source>
</reference>
<accession>A0ABU4ETI9</accession>